<sequence length="142" mass="16096">MFAGDALFTSEILKKHNNLPFNVTIEEVFNTLRKLENIQVNRGVLGHSSIITKEQLSQVIRNYQDVIIENLNIIRKIISKAPITQEQVIAEVLSYRGVSDPSKGLFYLLKTTILAYLSYLEGLGEIESQIVNGKVKYKNREG</sequence>
<dbReference type="OrthoDB" id="11380at2"/>
<dbReference type="Gene3D" id="3.60.15.10">
    <property type="entry name" value="Ribonuclease Z/Hydroxyacylglutathione hydrolase-like"/>
    <property type="match status" value="1"/>
</dbReference>
<dbReference type="EMBL" id="NIQC01000013">
    <property type="protein sequence ID" value="OWZ83711.1"/>
    <property type="molecule type" value="Genomic_DNA"/>
</dbReference>
<accession>A0A226BXR1</accession>
<reference evidence="1 2" key="1">
    <citation type="submission" date="2017-06" db="EMBL/GenBank/DDBJ databases">
        <title>Draft Genome Sequence of Natranaerobius trueperi halophilic, alkalithermophilic bacteria from soda lakes.</title>
        <authorList>
            <person name="Zhao B."/>
        </authorList>
    </citation>
    <scope>NUCLEOTIDE SEQUENCE [LARGE SCALE GENOMIC DNA]</scope>
    <source>
        <strain evidence="1 2">DSM 18760</strain>
    </source>
</reference>
<protein>
    <submittedName>
        <fullName evidence="1">Uncharacterized protein</fullName>
    </submittedName>
</protein>
<organism evidence="1 2">
    <name type="scientific">Natranaerobius trueperi</name>
    <dbReference type="NCBI Taxonomy" id="759412"/>
    <lineage>
        <taxon>Bacteria</taxon>
        <taxon>Bacillati</taxon>
        <taxon>Bacillota</taxon>
        <taxon>Clostridia</taxon>
        <taxon>Natranaerobiales</taxon>
        <taxon>Natranaerobiaceae</taxon>
        <taxon>Natranaerobius</taxon>
    </lineage>
</organism>
<dbReference type="SUPFAM" id="SSF56281">
    <property type="entry name" value="Metallo-hydrolase/oxidoreductase"/>
    <property type="match status" value="1"/>
</dbReference>
<gene>
    <name evidence="1" type="ORF">CDO51_07090</name>
</gene>
<name>A0A226BXR1_9FIRM</name>
<dbReference type="InterPro" id="IPR036866">
    <property type="entry name" value="RibonucZ/Hydroxyglut_hydro"/>
</dbReference>
<evidence type="ECO:0000313" key="1">
    <source>
        <dbReference type="EMBL" id="OWZ83711.1"/>
    </source>
</evidence>
<comment type="caution">
    <text evidence="1">The sequence shown here is derived from an EMBL/GenBank/DDBJ whole genome shotgun (WGS) entry which is preliminary data.</text>
</comment>
<dbReference type="Proteomes" id="UP000214588">
    <property type="component" value="Unassembled WGS sequence"/>
</dbReference>
<dbReference type="RefSeq" id="WP_089023604.1">
    <property type="nucleotide sequence ID" value="NZ_NIQC01000013.1"/>
</dbReference>
<dbReference type="AlphaFoldDB" id="A0A226BXR1"/>
<evidence type="ECO:0000313" key="2">
    <source>
        <dbReference type="Proteomes" id="UP000214588"/>
    </source>
</evidence>
<keyword evidence="2" id="KW-1185">Reference proteome</keyword>
<proteinExistence type="predicted"/>